<reference evidence="2" key="1">
    <citation type="journal article" date="2016" name="G3 (Bethesda)">
        <title>First Draft Assembly and Annotation of the Genome of a California Endemic Oak Quercus lobata Nee (Fagaceae).</title>
        <authorList>
            <person name="Sork V.L."/>
            <person name="Fitz-Gibbon S.T."/>
            <person name="Puiu D."/>
            <person name="Crepeau M."/>
            <person name="Gugger P.F."/>
            <person name="Sherman R."/>
            <person name="Stevens K."/>
            <person name="Langley C.H."/>
            <person name="Pellegrini M."/>
            <person name="Salzberg S.L."/>
        </authorList>
    </citation>
    <scope>NUCLEOTIDE SEQUENCE [LARGE SCALE GENOMIC DNA]</scope>
    <source>
        <strain evidence="2">cv. SW786</strain>
    </source>
</reference>
<evidence type="ECO:0000313" key="1">
    <source>
        <dbReference type="EnsemblPlants" id="QL02p042335:mrna"/>
    </source>
</evidence>
<protein>
    <submittedName>
        <fullName evidence="1">Uncharacterized protein</fullName>
    </submittedName>
</protein>
<dbReference type="Proteomes" id="UP000594261">
    <property type="component" value="Chromosome 2"/>
</dbReference>
<reference evidence="1" key="2">
    <citation type="submission" date="2021-01" db="UniProtKB">
        <authorList>
            <consortium name="EnsemblPlants"/>
        </authorList>
    </citation>
    <scope>IDENTIFICATION</scope>
</reference>
<proteinExistence type="predicted"/>
<dbReference type="EnsemblPlants" id="QL02p042335:mrna">
    <property type="protein sequence ID" value="QL02p042335:mrna"/>
    <property type="gene ID" value="QL02p042335"/>
</dbReference>
<sequence length="87" mass="9853">MSYLNPVWMGTSVAVVQGHTDQGHNWKIGIKSLQHGNGAWIGVRRAVRWRIGRDGKGNVGEVGWRHGGLEEDLLALWSYIKEFVKRE</sequence>
<name>A0A7N2QZ45_QUELO</name>
<dbReference type="InParanoid" id="A0A7N2QZ45"/>
<evidence type="ECO:0000313" key="2">
    <source>
        <dbReference type="Proteomes" id="UP000594261"/>
    </source>
</evidence>
<organism evidence="1 2">
    <name type="scientific">Quercus lobata</name>
    <name type="common">Valley oak</name>
    <dbReference type="NCBI Taxonomy" id="97700"/>
    <lineage>
        <taxon>Eukaryota</taxon>
        <taxon>Viridiplantae</taxon>
        <taxon>Streptophyta</taxon>
        <taxon>Embryophyta</taxon>
        <taxon>Tracheophyta</taxon>
        <taxon>Spermatophyta</taxon>
        <taxon>Magnoliopsida</taxon>
        <taxon>eudicotyledons</taxon>
        <taxon>Gunneridae</taxon>
        <taxon>Pentapetalae</taxon>
        <taxon>rosids</taxon>
        <taxon>fabids</taxon>
        <taxon>Fagales</taxon>
        <taxon>Fagaceae</taxon>
        <taxon>Quercus</taxon>
    </lineage>
</organism>
<dbReference type="AlphaFoldDB" id="A0A7N2QZ45"/>
<dbReference type="Gramene" id="QL02p042335:mrna">
    <property type="protein sequence ID" value="QL02p042335:mrna"/>
    <property type="gene ID" value="QL02p042335"/>
</dbReference>
<accession>A0A7N2QZ45</accession>
<keyword evidence="2" id="KW-1185">Reference proteome</keyword>